<feature type="compositionally biased region" description="Low complexity" evidence="13">
    <location>
        <begin position="315"/>
        <end position="346"/>
    </location>
</feature>
<dbReference type="InterPro" id="IPR051074">
    <property type="entry name" value="Sorting_Nexin"/>
</dbReference>
<evidence type="ECO:0000256" key="12">
    <source>
        <dbReference type="ARBA" id="ARBA00025533"/>
    </source>
</evidence>
<evidence type="ECO:0000256" key="10">
    <source>
        <dbReference type="ARBA" id="ARBA00023121"/>
    </source>
</evidence>
<evidence type="ECO:0000256" key="7">
    <source>
        <dbReference type="ARBA" id="ARBA00022490"/>
    </source>
</evidence>
<dbReference type="GO" id="GO:0034499">
    <property type="term" value="P:late endosome to Golgi transport"/>
    <property type="evidence" value="ECO:0007669"/>
    <property type="project" value="TreeGrafter"/>
</dbReference>
<keyword evidence="6" id="KW-0813">Transport</keyword>
<dbReference type="Proteomes" id="UP001176521">
    <property type="component" value="Unassembled WGS sequence"/>
</dbReference>
<accession>A0AAN6G4X9</accession>
<feature type="compositionally biased region" description="Low complexity" evidence="13">
    <location>
        <begin position="57"/>
        <end position="74"/>
    </location>
</feature>
<dbReference type="GO" id="GO:0031901">
    <property type="term" value="C:early endosome membrane"/>
    <property type="evidence" value="ECO:0007669"/>
    <property type="project" value="TreeGrafter"/>
</dbReference>
<dbReference type="Pfam" id="PF00787">
    <property type="entry name" value="PX"/>
    <property type="match status" value="1"/>
</dbReference>
<dbReference type="GO" id="GO:0032456">
    <property type="term" value="P:endocytic recycling"/>
    <property type="evidence" value="ECO:0007669"/>
    <property type="project" value="TreeGrafter"/>
</dbReference>
<feature type="compositionally biased region" description="Polar residues" evidence="13">
    <location>
        <begin position="149"/>
        <end position="164"/>
    </location>
</feature>
<comment type="caution">
    <text evidence="15">The sequence shown here is derived from an EMBL/GenBank/DDBJ whole genome shotgun (WGS) entry which is preliminary data.</text>
</comment>
<comment type="function">
    <text evidence="12">Required for retention of late Golgi membrane proteins. Component of the retrieval machinery that functions by direct interaction with the cytosolic tails of certain TGN membrane proteins during the sorting/budding process at the prevacuolar compartment. Binds phosphatidylinositol 3-phosphate (PtdIns(P3)).</text>
</comment>
<evidence type="ECO:0000256" key="1">
    <source>
        <dbReference type="ARBA" id="ARBA00004179"/>
    </source>
</evidence>
<protein>
    <recommendedName>
        <fullName evidence="5">Sorting nexin-3</fullName>
    </recommendedName>
</protein>
<evidence type="ECO:0000256" key="2">
    <source>
        <dbReference type="ARBA" id="ARBA00004255"/>
    </source>
</evidence>
<dbReference type="PANTHER" id="PTHR45963">
    <property type="entry name" value="RE52028P"/>
    <property type="match status" value="1"/>
</dbReference>
<keyword evidence="8" id="KW-0653">Protein transport</keyword>
<feature type="region of interest" description="Disordered" evidence="13">
    <location>
        <begin position="1"/>
        <end position="358"/>
    </location>
</feature>
<sequence length="499" mass="54392">MSALFNESRSSASVNPLASSTSFWADEEESPWGAPPPSNPAPSTAAADNLTSSNPFASTGGSSSATQAQSTVSAPVFGSSTGFGDDDDDALGNPFGGPTSTGFGSSALDDGPLQSPTANPFAAPKSSTSSSSAGFGSTTGRFGGDERAQQSAAERTPYSDTASIDGSGRAEVNNRGSGAYSAYQQPASPQRAAPTHNGGGFSSYQQSPQSANLYGSNYAYSQPSNSYASPQHPSSAPYPNYNQQPYGTRQDPYSPYNNNHQQHQQHPQHQQQYRQQGPPQHQGPPPAQGQYQRQQQQPPHAGPGAYGGPHPPPHHQQQQQQQYQQHQPPPQQQHQQQQQRAAQQAANPPTPYSPFARVDSLNTRRETLEEMYGVPENFLEVEVKNPITHGFGRKMYTDYEIVTRTNIPAFKVRYSTVRRRYSDFEFFREILERETTRVNIPPLPGKVLTNRFTDEVIEARREGLERFLSIVAGHPLLQTGSKILSAFLQDPAFDKSQWM</sequence>
<evidence type="ECO:0000256" key="3">
    <source>
        <dbReference type="ARBA" id="ARBA00004496"/>
    </source>
</evidence>
<feature type="compositionally biased region" description="Low complexity" evidence="13">
    <location>
        <begin position="121"/>
        <end position="140"/>
    </location>
</feature>
<dbReference type="SMART" id="SM00312">
    <property type="entry name" value="PX"/>
    <property type="match status" value="1"/>
</dbReference>
<dbReference type="GO" id="GO:0032266">
    <property type="term" value="F:phosphatidylinositol-3-phosphate binding"/>
    <property type="evidence" value="ECO:0007669"/>
    <property type="project" value="InterPro"/>
</dbReference>
<dbReference type="PANTHER" id="PTHR45963:SF2">
    <property type="entry name" value="RE52028P"/>
    <property type="match status" value="1"/>
</dbReference>
<dbReference type="InterPro" id="IPR001683">
    <property type="entry name" value="PX_dom"/>
</dbReference>
<feature type="domain" description="PX" evidence="14">
    <location>
        <begin position="377"/>
        <end position="494"/>
    </location>
</feature>
<organism evidence="15 16">
    <name type="scientific">Tilletia horrida</name>
    <dbReference type="NCBI Taxonomy" id="155126"/>
    <lineage>
        <taxon>Eukaryota</taxon>
        <taxon>Fungi</taxon>
        <taxon>Dikarya</taxon>
        <taxon>Basidiomycota</taxon>
        <taxon>Ustilaginomycotina</taxon>
        <taxon>Exobasidiomycetes</taxon>
        <taxon>Tilletiales</taxon>
        <taxon>Tilletiaceae</taxon>
        <taxon>Tilletia</taxon>
    </lineage>
</organism>
<evidence type="ECO:0000256" key="13">
    <source>
        <dbReference type="SAM" id="MobiDB-lite"/>
    </source>
</evidence>
<feature type="compositionally biased region" description="Low complexity" evidence="13">
    <location>
        <begin position="288"/>
        <end position="303"/>
    </location>
</feature>
<dbReference type="GO" id="GO:0030904">
    <property type="term" value="C:retromer complex"/>
    <property type="evidence" value="ECO:0007669"/>
    <property type="project" value="TreeGrafter"/>
</dbReference>
<dbReference type="SUPFAM" id="SSF64268">
    <property type="entry name" value="PX domain"/>
    <property type="match status" value="1"/>
</dbReference>
<keyword evidence="10" id="KW-0446">Lipid-binding</keyword>
<dbReference type="EMBL" id="JAPDMQ010000717">
    <property type="protein sequence ID" value="KAK0521030.1"/>
    <property type="molecule type" value="Genomic_DNA"/>
</dbReference>
<evidence type="ECO:0000313" key="15">
    <source>
        <dbReference type="EMBL" id="KAK0521030.1"/>
    </source>
</evidence>
<dbReference type="InterPro" id="IPR042138">
    <property type="entry name" value="PX_Grd19_PX"/>
</dbReference>
<evidence type="ECO:0000256" key="11">
    <source>
        <dbReference type="ARBA" id="ARBA00023136"/>
    </source>
</evidence>
<feature type="compositionally biased region" description="Low complexity" evidence="13">
    <location>
        <begin position="96"/>
        <end position="106"/>
    </location>
</feature>
<proteinExistence type="inferred from homology"/>
<comment type="similarity">
    <text evidence="4">Belongs to the sorting nexin family.</text>
</comment>
<dbReference type="CDD" id="cd07295">
    <property type="entry name" value="PX_Grd19"/>
    <property type="match status" value="1"/>
</dbReference>
<evidence type="ECO:0000256" key="6">
    <source>
        <dbReference type="ARBA" id="ARBA00022448"/>
    </source>
</evidence>
<keyword evidence="9" id="KW-0333">Golgi apparatus</keyword>
<keyword evidence="16" id="KW-1185">Reference proteome</keyword>
<dbReference type="GO" id="GO:0015031">
    <property type="term" value="P:protein transport"/>
    <property type="evidence" value="ECO:0007669"/>
    <property type="project" value="UniProtKB-KW"/>
</dbReference>
<evidence type="ECO:0000313" key="16">
    <source>
        <dbReference type="Proteomes" id="UP001176521"/>
    </source>
</evidence>
<feature type="compositionally biased region" description="Polar residues" evidence="13">
    <location>
        <begin position="202"/>
        <end position="234"/>
    </location>
</feature>
<dbReference type="AlphaFoldDB" id="A0AAN6G4X9"/>
<dbReference type="InterPro" id="IPR036871">
    <property type="entry name" value="PX_dom_sf"/>
</dbReference>
<keyword evidence="11" id="KW-0472">Membrane</keyword>
<feature type="compositionally biased region" description="Polar residues" evidence="13">
    <location>
        <begin position="1"/>
        <end position="23"/>
    </location>
</feature>
<dbReference type="PROSITE" id="PS50195">
    <property type="entry name" value="PX"/>
    <property type="match status" value="1"/>
</dbReference>
<dbReference type="Gene3D" id="3.30.1520.10">
    <property type="entry name" value="Phox-like domain"/>
    <property type="match status" value="1"/>
</dbReference>
<evidence type="ECO:0000256" key="5">
    <source>
        <dbReference type="ARBA" id="ARBA00020436"/>
    </source>
</evidence>
<evidence type="ECO:0000259" key="14">
    <source>
        <dbReference type="PROSITE" id="PS50195"/>
    </source>
</evidence>
<keyword evidence="7" id="KW-0963">Cytoplasm</keyword>
<reference evidence="15" key="1">
    <citation type="journal article" date="2023" name="PhytoFront">
        <title>Draft Genome Resources of Seven Strains of Tilletia horrida, Causal Agent of Kernel Smut of Rice.</title>
        <authorList>
            <person name="Khanal S."/>
            <person name="Antony Babu S."/>
            <person name="Zhou X.G."/>
        </authorList>
    </citation>
    <scope>NUCLEOTIDE SEQUENCE</scope>
    <source>
        <strain evidence="15">TX3</strain>
    </source>
</reference>
<feature type="compositionally biased region" description="Low complexity" evidence="13">
    <location>
        <begin position="260"/>
        <end position="280"/>
    </location>
</feature>
<evidence type="ECO:0000256" key="9">
    <source>
        <dbReference type="ARBA" id="ARBA00023034"/>
    </source>
</evidence>
<comment type="subcellular location">
    <subcellularLocation>
        <location evidence="3">Cytoplasm</location>
    </subcellularLocation>
    <subcellularLocation>
        <location evidence="2">Golgi apparatus membrane</location>
        <topology evidence="2">Peripheral membrane protein</topology>
        <orientation evidence="2">Cytoplasmic side</orientation>
    </subcellularLocation>
    <subcellularLocation>
        <location evidence="1">Prevacuolar compartment membrane</location>
        <topology evidence="1">Peripheral membrane protein</topology>
        <orientation evidence="1">Cytoplasmic side</orientation>
    </subcellularLocation>
</comment>
<gene>
    <name evidence="15" type="primary">SNX3</name>
    <name evidence="15" type="ORF">OC842_006908</name>
</gene>
<evidence type="ECO:0000256" key="8">
    <source>
        <dbReference type="ARBA" id="ARBA00022927"/>
    </source>
</evidence>
<dbReference type="GO" id="GO:0000139">
    <property type="term" value="C:Golgi membrane"/>
    <property type="evidence" value="ECO:0007669"/>
    <property type="project" value="UniProtKB-SubCell"/>
</dbReference>
<evidence type="ECO:0000256" key="4">
    <source>
        <dbReference type="ARBA" id="ARBA00010883"/>
    </source>
</evidence>
<name>A0AAN6G4X9_9BASI</name>